<evidence type="ECO:0000313" key="1">
    <source>
        <dbReference type="EMBL" id="KAI3766253.1"/>
    </source>
</evidence>
<proteinExistence type="predicted"/>
<comment type="caution">
    <text evidence="1">The sequence shown here is derived from an EMBL/GenBank/DDBJ whole genome shotgun (WGS) entry which is preliminary data.</text>
</comment>
<name>A0ACB9F4I7_CICIN</name>
<gene>
    <name evidence="1" type="ORF">L2E82_16306</name>
</gene>
<accession>A0ACB9F4I7</accession>
<dbReference type="EMBL" id="CM042011">
    <property type="protein sequence ID" value="KAI3766253.1"/>
    <property type="molecule type" value="Genomic_DNA"/>
</dbReference>
<reference evidence="1 2" key="2">
    <citation type="journal article" date="2022" name="Mol. Ecol. Resour.">
        <title>The genomes of chicory, endive, great burdock and yacon provide insights into Asteraceae paleo-polyploidization history and plant inulin production.</title>
        <authorList>
            <person name="Fan W."/>
            <person name="Wang S."/>
            <person name="Wang H."/>
            <person name="Wang A."/>
            <person name="Jiang F."/>
            <person name="Liu H."/>
            <person name="Zhao H."/>
            <person name="Xu D."/>
            <person name="Zhang Y."/>
        </authorList>
    </citation>
    <scope>NUCLEOTIDE SEQUENCE [LARGE SCALE GENOMIC DNA]</scope>
    <source>
        <strain evidence="2">cv. Punajuju</strain>
        <tissue evidence="1">Leaves</tissue>
    </source>
</reference>
<dbReference type="Proteomes" id="UP001055811">
    <property type="component" value="Linkage Group LG03"/>
</dbReference>
<organism evidence="1 2">
    <name type="scientific">Cichorium intybus</name>
    <name type="common">Chicory</name>
    <dbReference type="NCBI Taxonomy" id="13427"/>
    <lineage>
        <taxon>Eukaryota</taxon>
        <taxon>Viridiplantae</taxon>
        <taxon>Streptophyta</taxon>
        <taxon>Embryophyta</taxon>
        <taxon>Tracheophyta</taxon>
        <taxon>Spermatophyta</taxon>
        <taxon>Magnoliopsida</taxon>
        <taxon>eudicotyledons</taxon>
        <taxon>Gunneridae</taxon>
        <taxon>Pentapetalae</taxon>
        <taxon>asterids</taxon>
        <taxon>campanulids</taxon>
        <taxon>Asterales</taxon>
        <taxon>Asteraceae</taxon>
        <taxon>Cichorioideae</taxon>
        <taxon>Cichorieae</taxon>
        <taxon>Cichoriinae</taxon>
        <taxon>Cichorium</taxon>
    </lineage>
</organism>
<keyword evidence="2" id="KW-1185">Reference proteome</keyword>
<sequence>MDCRWMAPEAFIAVGKQEDLESTNGDELYTSVSEDVEINSLPDLQYQVSSNGWAEGECQGKAGWFPLQYVERRQNISNSFVAK</sequence>
<reference evidence="2" key="1">
    <citation type="journal article" date="2022" name="Mol. Ecol. Resour.">
        <title>The genomes of chicory, endive, great burdock and yacon provide insights into Asteraceae palaeo-polyploidization history and plant inulin production.</title>
        <authorList>
            <person name="Fan W."/>
            <person name="Wang S."/>
            <person name="Wang H."/>
            <person name="Wang A."/>
            <person name="Jiang F."/>
            <person name="Liu H."/>
            <person name="Zhao H."/>
            <person name="Xu D."/>
            <person name="Zhang Y."/>
        </authorList>
    </citation>
    <scope>NUCLEOTIDE SEQUENCE [LARGE SCALE GENOMIC DNA]</scope>
    <source>
        <strain evidence="2">cv. Punajuju</strain>
    </source>
</reference>
<protein>
    <submittedName>
        <fullName evidence="1">Uncharacterized protein</fullName>
    </submittedName>
</protein>
<evidence type="ECO:0000313" key="2">
    <source>
        <dbReference type="Proteomes" id="UP001055811"/>
    </source>
</evidence>